<dbReference type="InterPro" id="IPR010920">
    <property type="entry name" value="LSM_dom_sf"/>
</dbReference>
<evidence type="ECO:0000256" key="2">
    <source>
        <dbReference type="ARBA" id="ARBA00023274"/>
    </source>
</evidence>
<dbReference type="EMBL" id="AUZY01007998">
    <property type="protein sequence ID" value="EQD47694.1"/>
    <property type="molecule type" value="Genomic_DNA"/>
</dbReference>
<sequence length="111" mass="12038">MVDSPTRLVERMVGQRVTLRLKDGRRLAGKLEGIDDYMNLVLSEVDETTAEQSRHLGTVILRGSNLVTLHDSQGTPRPVGVTASGAAARDPNRTRPKGEPLAVLRLLAQLG</sequence>
<dbReference type="Gene3D" id="2.30.30.100">
    <property type="match status" value="1"/>
</dbReference>
<accession>T1B4G8</accession>
<dbReference type="GO" id="GO:1990904">
    <property type="term" value="C:ribonucleoprotein complex"/>
    <property type="evidence" value="ECO:0007669"/>
    <property type="project" value="UniProtKB-KW"/>
</dbReference>
<comment type="caution">
    <text evidence="5">The sequence shown here is derived from an EMBL/GenBank/DDBJ whole genome shotgun (WGS) entry which is preliminary data.</text>
</comment>
<evidence type="ECO:0000259" key="4">
    <source>
        <dbReference type="PROSITE" id="PS52002"/>
    </source>
</evidence>
<dbReference type="CDD" id="cd00600">
    <property type="entry name" value="Sm_like"/>
    <property type="match status" value="1"/>
</dbReference>
<protein>
    <submittedName>
        <fullName evidence="5">Like-Sm ribonucleoprotein, eukaryotic and archaea-type, core</fullName>
    </submittedName>
</protein>
<gene>
    <name evidence="5" type="ORF">B1B_12218</name>
</gene>
<feature type="region of interest" description="Disordered" evidence="3">
    <location>
        <begin position="69"/>
        <end position="100"/>
    </location>
</feature>
<dbReference type="InterPro" id="IPR044641">
    <property type="entry name" value="Lsm7/SmG-like"/>
</dbReference>
<dbReference type="GO" id="GO:0003723">
    <property type="term" value="F:RNA binding"/>
    <property type="evidence" value="ECO:0007669"/>
    <property type="project" value="InterPro"/>
</dbReference>
<reference evidence="5" key="2">
    <citation type="journal article" date="2014" name="ISME J.">
        <title>Microbial stratification in low pH oxic and suboxic macroscopic growths along an acid mine drainage.</title>
        <authorList>
            <person name="Mendez-Garcia C."/>
            <person name="Mesa V."/>
            <person name="Sprenger R.R."/>
            <person name="Richter M."/>
            <person name="Diez M.S."/>
            <person name="Solano J."/>
            <person name="Bargiela R."/>
            <person name="Golyshina O.V."/>
            <person name="Manteca A."/>
            <person name="Ramos J.L."/>
            <person name="Gallego J.R."/>
            <person name="Llorente I."/>
            <person name="Martins Dos Santos V.A."/>
            <person name="Jensen O.N."/>
            <person name="Pelaez A.I."/>
            <person name="Sanchez J."/>
            <person name="Ferrer M."/>
        </authorList>
    </citation>
    <scope>NUCLEOTIDE SEQUENCE</scope>
</reference>
<dbReference type="SUPFAM" id="SSF50182">
    <property type="entry name" value="Sm-like ribonucleoproteins"/>
    <property type="match status" value="1"/>
</dbReference>
<dbReference type="AlphaFoldDB" id="T1B4G8"/>
<name>T1B4G8_9ZZZZ</name>
<evidence type="ECO:0000313" key="5">
    <source>
        <dbReference type="EMBL" id="EQD47694.1"/>
    </source>
</evidence>
<proteinExistence type="inferred from homology"/>
<dbReference type="PROSITE" id="PS52002">
    <property type="entry name" value="SM"/>
    <property type="match status" value="1"/>
</dbReference>
<dbReference type="InterPro" id="IPR001163">
    <property type="entry name" value="Sm_dom_euk/arc"/>
</dbReference>
<feature type="domain" description="Sm" evidence="4">
    <location>
        <begin position="4"/>
        <end position="75"/>
    </location>
</feature>
<dbReference type="PANTHER" id="PTHR10553:SF5">
    <property type="entry name" value="U6 SNRNA-ASSOCIATED SM-LIKE PROTEIN LSM7"/>
    <property type="match status" value="1"/>
</dbReference>
<dbReference type="PANTHER" id="PTHR10553">
    <property type="entry name" value="SMALL NUCLEAR RIBONUCLEOPROTEIN"/>
    <property type="match status" value="1"/>
</dbReference>
<feature type="non-terminal residue" evidence="5">
    <location>
        <position position="111"/>
    </location>
</feature>
<reference evidence="5" key="1">
    <citation type="submission" date="2013-08" db="EMBL/GenBank/DDBJ databases">
        <authorList>
            <person name="Mendez C."/>
            <person name="Richter M."/>
            <person name="Ferrer M."/>
            <person name="Sanchez J."/>
        </authorList>
    </citation>
    <scope>NUCLEOTIDE SEQUENCE</scope>
</reference>
<evidence type="ECO:0000256" key="1">
    <source>
        <dbReference type="ARBA" id="ARBA00006850"/>
    </source>
</evidence>
<keyword evidence="2 5" id="KW-0687">Ribonucleoprotein</keyword>
<organism evidence="5">
    <name type="scientific">mine drainage metagenome</name>
    <dbReference type="NCBI Taxonomy" id="410659"/>
    <lineage>
        <taxon>unclassified sequences</taxon>
        <taxon>metagenomes</taxon>
        <taxon>ecological metagenomes</taxon>
    </lineage>
</organism>
<dbReference type="Pfam" id="PF01423">
    <property type="entry name" value="LSM"/>
    <property type="match status" value="1"/>
</dbReference>
<dbReference type="InterPro" id="IPR047575">
    <property type="entry name" value="Sm"/>
</dbReference>
<dbReference type="SMART" id="SM00651">
    <property type="entry name" value="Sm"/>
    <property type="match status" value="1"/>
</dbReference>
<comment type="similarity">
    <text evidence="1">Belongs to the snRNP Sm proteins family.</text>
</comment>
<evidence type="ECO:0000256" key="3">
    <source>
        <dbReference type="SAM" id="MobiDB-lite"/>
    </source>
</evidence>